<dbReference type="PANTHER" id="PTHR28055:SF1">
    <property type="entry name" value="ALTERED INHERITANCE OF MITOCHONDRIA PROTEIN 41, MITOCHONDRIAL"/>
    <property type="match status" value="1"/>
</dbReference>
<reference evidence="3" key="1">
    <citation type="submission" date="2017-11" db="EMBL/GenBank/DDBJ databases">
        <title>Complete Genome Sequence of Kyrpidia sp. Strain EA-1, a thermophilic, hydrogen-oxidizing Bacterium, isolated from the Azores.</title>
        <authorList>
            <person name="Reiner J.E."/>
            <person name="Lapp C.J."/>
            <person name="Bunk B."/>
            <person name="Gescher J."/>
        </authorList>
    </citation>
    <scope>NUCLEOTIDE SEQUENCE [LARGE SCALE GENOMIC DNA]</scope>
    <source>
        <strain evidence="3">EA-1</strain>
    </source>
</reference>
<dbReference type="RefSeq" id="WP_100667252.1">
    <property type="nucleotide sequence ID" value="NZ_CP024955.1"/>
</dbReference>
<dbReference type="AlphaFoldDB" id="A0A2K8N7K5"/>
<dbReference type="Gene3D" id="1.10.1510.10">
    <property type="entry name" value="Uncharacterised protein YqeY/AIM41 PF09424, N-terminal domain"/>
    <property type="match status" value="1"/>
</dbReference>
<dbReference type="EMBL" id="CP024955">
    <property type="protein sequence ID" value="ATY84432.1"/>
    <property type="molecule type" value="Genomic_DNA"/>
</dbReference>
<evidence type="ECO:0000313" key="2">
    <source>
        <dbReference type="EMBL" id="ATY84432.1"/>
    </source>
</evidence>
<dbReference type="SUPFAM" id="SSF89095">
    <property type="entry name" value="GatB/YqeY motif"/>
    <property type="match status" value="1"/>
</dbReference>
<protein>
    <submittedName>
        <fullName evidence="2">Aspartyl-tRNA amidotransferase</fullName>
    </submittedName>
</protein>
<dbReference type="GO" id="GO:0016740">
    <property type="term" value="F:transferase activity"/>
    <property type="evidence" value="ECO:0007669"/>
    <property type="project" value="UniProtKB-KW"/>
</dbReference>
<dbReference type="Proteomes" id="UP000231932">
    <property type="component" value="Chromosome"/>
</dbReference>
<dbReference type="Gene3D" id="1.10.10.410">
    <property type="match status" value="1"/>
</dbReference>
<sequence length="148" mass="16835">MNVQDRLTDDMKRAMKEKDKIRLSVIRMVRTALKNEEIERQRPLTEEETIQVLQRERKQRRESLQAAQQAGRTDLEAQAQREIAILEEYLPTPLSEEELRGLVEETIAEVGAKGKADLGRVMAALMPKVKGRADGKAVNALVQESLRS</sequence>
<dbReference type="InterPro" id="IPR042184">
    <property type="entry name" value="YqeY/Aim41_N"/>
</dbReference>
<dbReference type="InterPro" id="IPR019004">
    <property type="entry name" value="YqeY/Aim41"/>
</dbReference>
<organism evidence="2 3">
    <name type="scientific">Kyrpidia spormannii</name>
    <dbReference type="NCBI Taxonomy" id="2055160"/>
    <lineage>
        <taxon>Bacteria</taxon>
        <taxon>Bacillati</taxon>
        <taxon>Bacillota</taxon>
        <taxon>Bacilli</taxon>
        <taxon>Bacillales</taxon>
        <taxon>Alicyclobacillaceae</taxon>
        <taxon>Kyrpidia</taxon>
    </lineage>
</organism>
<dbReference type="Pfam" id="PF09424">
    <property type="entry name" value="YqeY"/>
    <property type="match status" value="1"/>
</dbReference>
<dbReference type="GO" id="GO:0016884">
    <property type="term" value="F:carbon-nitrogen ligase activity, with glutamine as amido-N-donor"/>
    <property type="evidence" value="ECO:0007669"/>
    <property type="project" value="InterPro"/>
</dbReference>
<name>A0A2K8N7K5_9BACL</name>
<proteinExistence type="predicted"/>
<dbReference type="KEGG" id="kyr:CVV65_05245"/>
<accession>A0A2K8N7K5</accession>
<gene>
    <name evidence="2" type="ORF">CVV65_05245</name>
</gene>
<dbReference type="InterPro" id="IPR023168">
    <property type="entry name" value="GatB_Yqey_C_2"/>
</dbReference>
<evidence type="ECO:0000313" key="3">
    <source>
        <dbReference type="Proteomes" id="UP000231932"/>
    </source>
</evidence>
<dbReference type="InterPro" id="IPR003789">
    <property type="entry name" value="Asn/Gln_tRNA_amidoTrase-B-like"/>
</dbReference>
<feature type="region of interest" description="Disordered" evidence="1">
    <location>
        <begin position="55"/>
        <end position="76"/>
    </location>
</feature>
<keyword evidence="3" id="KW-1185">Reference proteome</keyword>
<evidence type="ECO:0000256" key="1">
    <source>
        <dbReference type="SAM" id="MobiDB-lite"/>
    </source>
</evidence>
<dbReference type="PANTHER" id="PTHR28055">
    <property type="entry name" value="ALTERED INHERITANCE OF MITOCHONDRIA PROTEIN 41, MITOCHONDRIAL"/>
    <property type="match status" value="1"/>
</dbReference>
<keyword evidence="2" id="KW-0808">Transferase</keyword>
<dbReference type="OrthoDB" id="9794041at2"/>